<name>A0A0R0DAY8_9GAMM</name>
<protein>
    <submittedName>
        <fullName evidence="2">Flagella protein</fullName>
    </submittedName>
</protein>
<dbReference type="PATRIC" id="fig|336566.3.peg.2885"/>
<comment type="caution">
    <text evidence="2">The sequence shown here is derived from an EMBL/GenBank/DDBJ whole genome shotgun (WGS) entry which is preliminary data.</text>
</comment>
<dbReference type="AlphaFoldDB" id="A0A0R0DAY8"/>
<dbReference type="OrthoDB" id="5988061at2"/>
<dbReference type="STRING" id="336566.ABB30_02390"/>
<feature type="region of interest" description="Disordered" evidence="1">
    <location>
        <begin position="89"/>
        <end position="109"/>
    </location>
</feature>
<sequence>MTTEPLHRLAAALEGERHALVHNDVTALVQATRDKLAALRELEQAPPLEHAERLRELAQRNLANGRLLARRRREVNLALRQLGRSEVAPAYGANGHTGHVIRPRSLAVA</sequence>
<keyword evidence="2" id="KW-0282">Flagellum</keyword>
<dbReference type="SUPFAM" id="SSF140566">
    <property type="entry name" value="FlgN-like"/>
    <property type="match status" value="1"/>
</dbReference>
<keyword evidence="2" id="KW-0966">Cell projection</keyword>
<evidence type="ECO:0000313" key="2">
    <source>
        <dbReference type="EMBL" id="KRG78901.1"/>
    </source>
</evidence>
<dbReference type="GO" id="GO:0044780">
    <property type="term" value="P:bacterial-type flagellum assembly"/>
    <property type="evidence" value="ECO:0007669"/>
    <property type="project" value="InterPro"/>
</dbReference>
<organism evidence="2 3">
    <name type="scientific">Stenotrophomonas ginsengisoli</name>
    <dbReference type="NCBI Taxonomy" id="336566"/>
    <lineage>
        <taxon>Bacteria</taxon>
        <taxon>Pseudomonadati</taxon>
        <taxon>Pseudomonadota</taxon>
        <taxon>Gammaproteobacteria</taxon>
        <taxon>Lysobacterales</taxon>
        <taxon>Lysobacteraceae</taxon>
        <taxon>Stenotrophomonas</taxon>
    </lineage>
</organism>
<accession>A0A0R0DAY8</accession>
<dbReference type="InterPro" id="IPR036679">
    <property type="entry name" value="FlgN-like_sf"/>
</dbReference>
<keyword evidence="2" id="KW-0969">Cilium</keyword>
<gene>
    <name evidence="2" type="ORF">ABB30_02390</name>
</gene>
<evidence type="ECO:0000256" key="1">
    <source>
        <dbReference type="SAM" id="MobiDB-lite"/>
    </source>
</evidence>
<proteinExistence type="predicted"/>
<reference evidence="2 3" key="1">
    <citation type="submission" date="2015-05" db="EMBL/GenBank/DDBJ databases">
        <title>Genome sequencing and analysis of members of genus Stenotrophomonas.</title>
        <authorList>
            <person name="Patil P.P."/>
            <person name="Midha S."/>
            <person name="Patil P.B."/>
        </authorList>
    </citation>
    <scope>NUCLEOTIDE SEQUENCE [LARGE SCALE GENOMIC DNA]</scope>
    <source>
        <strain evidence="2 3">DSM 24757</strain>
    </source>
</reference>
<keyword evidence="3" id="KW-1185">Reference proteome</keyword>
<dbReference type="RefSeq" id="WP_057636707.1">
    <property type="nucleotide sequence ID" value="NZ_LDJM01000007.1"/>
</dbReference>
<evidence type="ECO:0000313" key="3">
    <source>
        <dbReference type="Proteomes" id="UP000050956"/>
    </source>
</evidence>
<dbReference type="Proteomes" id="UP000050956">
    <property type="component" value="Unassembled WGS sequence"/>
</dbReference>
<dbReference type="EMBL" id="LDJM01000007">
    <property type="protein sequence ID" value="KRG78901.1"/>
    <property type="molecule type" value="Genomic_DNA"/>
</dbReference>